<keyword evidence="4" id="KW-1185">Reference proteome</keyword>
<dbReference type="InterPro" id="IPR047002">
    <property type="entry name" value="Tcp10_C_sf"/>
</dbReference>
<reference evidence="3" key="1">
    <citation type="submission" date="2025-08" db="UniProtKB">
        <authorList>
            <consortium name="Ensembl"/>
        </authorList>
    </citation>
    <scope>IDENTIFICATION</scope>
</reference>
<reference evidence="3" key="2">
    <citation type="submission" date="2025-09" db="UniProtKB">
        <authorList>
            <consortium name="Ensembl"/>
        </authorList>
    </citation>
    <scope>IDENTIFICATION</scope>
</reference>
<sequence>MIPCCSQSKGNGLPMWVSLSSQIYYYADAQTMHTAYPDGVEVVQFPNKWTGEWSYGFDLSQFFHTHVVGFCMAPLTRVSLFYRNGDKTIMFSNGEKEIHTARFKRKEFPDGTTKTVYCNGCQETKYASGRVRVKDEKGTVILDWKLCGPVHTYGQCHNFPAITDRNVLRL</sequence>
<dbReference type="PANTHER" id="PTHR10331:SF25">
    <property type="entry name" value="T-COMPLEX PROTEIN 10A-RELATED"/>
    <property type="match status" value="1"/>
</dbReference>
<dbReference type="AlphaFoldDB" id="A0A8C6GF65"/>
<dbReference type="InterPro" id="IPR009852">
    <property type="entry name" value="CENPJ_C_dom"/>
</dbReference>
<protein>
    <recommendedName>
        <fullName evidence="2">Centromere protein J C-terminal domain-containing protein</fullName>
    </recommendedName>
</protein>
<dbReference type="Gene3D" id="2.60.450.20">
    <property type="match status" value="2"/>
</dbReference>
<proteinExistence type="inferred from homology"/>
<dbReference type="InterPro" id="IPR026581">
    <property type="entry name" value="TCP10L/CENPJ"/>
</dbReference>
<feature type="domain" description="Centromere protein J C-terminal" evidence="2">
    <location>
        <begin position="105"/>
        <end position="133"/>
    </location>
</feature>
<evidence type="ECO:0000259" key="2">
    <source>
        <dbReference type="Pfam" id="PF07202"/>
    </source>
</evidence>
<dbReference type="Ensembl" id="ENSMSIT00000006790.1">
    <property type="protein sequence ID" value="ENSMSIP00000005370.1"/>
    <property type="gene ID" value="ENSMSIG00000004874.1"/>
</dbReference>
<accession>A0A8C6GF65</accession>
<dbReference type="PANTHER" id="PTHR10331">
    <property type="entry name" value="T COMPLEX PROTEIN 10"/>
    <property type="match status" value="1"/>
</dbReference>
<organism evidence="3 4">
    <name type="scientific">Mus spicilegus</name>
    <name type="common">Mound-building mouse</name>
    <dbReference type="NCBI Taxonomy" id="10103"/>
    <lineage>
        <taxon>Eukaryota</taxon>
        <taxon>Metazoa</taxon>
        <taxon>Chordata</taxon>
        <taxon>Craniata</taxon>
        <taxon>Vertebrata</taxon>
        <taxon>Euteleostomi</taxon>
        <taxon>Mammalia</taxon>
        <taxon>Eutheria</taxon>
        <taxon>Euarchontoglires</taxon>
        <taxon>Glires</taxon>
        <taxon>Rodentia</taxon>
        <taxon>Myomorpha</taxon>
        <taxon>Muroidea</taxon>
        <taxon>Muridae</taxon>
        <taxon>Murinae</taxon>
        <taxon>Mus</taxon>
        <taxon>Mus</taxon>
    </lineage>
</organism>
<dbReference type="Proteomes" id="UP000694415">
    <property type="component" value="Unplaced"/>
</dbReference>
<evidence type="ECO:0000256" key="1">
    <source>
        <dbReference type="ARBA" id="ARBA00005627"/>
    </source>
</evidence>
<evidence type="ECO:0000313" key="3">
    <source>
        <dbReference type="Ensembl" id="ENSMSIP00000005370.1"/>
    </source>
</evidence>
<comment type="similarity">
    <text evidence="1">Belongs to the TCP10 family.</text>
</comment>
<name>A0A8C6GF65_MUSSI</name>
<dbReference type="Pfam" id="PF07202">
    <property type="entry name" value="Tcp10_C"/>
    <property type="match status" value="1"/>
</dbReference>
<dbReference type="GeneTree" id="ENSGT00530000063927"/>
<evidence type="ECO:0000313" key="4">
    <source>
        <dbReference type="Proteomes" id="UP000694415"/>
    </source>
</evidence>